<dbReference type="Pfam" id="PF24626">
    <property type="entry name" value="SH3_Tf2-1"/>
    <property type="match status" value="1"/>
</dbReference>
<dbReference type="PANTHER" id="PTHR45835:SF99">
    <property type="entry name" value="CHROMO DOMAIN-CONTAINING PROTEIN-RELATED"/>
    <property type="match status" value="1"/>
</dbReference>
<dbReference type="SUPFAM" id="SSF53098">
    <property type="entry name" value="Ribonuclease H-like"/>
    <property type="match status" value="1"/>
</dbReference>
<sequence length="736" mass="82862">MSSAEAEYAVKVRNIPSEDSKTFILTVERDILLERVNIQHMLLSILALKLRNPVKEILESTDHCLRRGVKLLIPVKIRFHKPHAHTRFQSSLEEELLQAPTDCVGDAIVVPPVLANQFELKIGLLNLVTAISFHGFENDDPHSHIRRFTKITQTVKLNQVPHDIIKLILFPFSLEGAARTWLEKEPPNSIITWNDLVSNFVNQLFPPSRTTNLQNEITRFQQRFSETFTEAWDGFKDLLNKSGGNLLTRNNQKALTIIENKSKVRTSRNKLHVLSASSSSSQDAAIISLTKTLGVVIDVFGSFIPKGMDWEKSDTVEDLSLKGGIDLRSLGELWDCQLGNLTAGKGSGGGGKGLTMVELGLWDKRGQRDPCCCNFRRPCGLKHLGDLPSLKCPMVFYDRCSIPWVYKNGTLAEWPLVVIVDRLTKSAHFLAIREDYSTEKLAKIYIDEIVARHGVPVSIISDRDGRFTSCCGQTVQKALGTRLDMSTAYHPQTDGQSERMIQTLEDMLRACVIDFGGSWDVHLPLAEFSYNNSYHSSIRCAPFEALYGRKCRSPEKPKLQRESVQRSYADNTRKPLEFEVGDRVMLKVSPWKGVIHFGKKGKLAPRYVGPFEILKRIVLMPRVVKSRDEIFSRWGYCDNHGLSRSFVKLFVKLLLDSFGNLSIRLEGSDLLLVLFWMGSEGYAYTLDRLLHPPLHPPHPTPIGGNVLPIWGQAISICSSCERTQGLMGKQQADKGD</sequence>
<evidence type="ECO:0000313" key="3">
    <source>
        <dbReference type="Proteomes" id="UP001151760"/>
    </source>
</evidence>
<comment type="caution">
    <text evidence="2">The sequence shown here is derived from an EMBL/GenBank/DDBJ whole genome shotgun (WGS) entry which is preliminary data.</text>
</comment>
<evidence type="ECO:0000313" key="2">
    <source>
        <dbReference type="EMBL" id="GJT26722.1"/>
    </source>
</evidence>
<dbReference type="PROSITE" id="PS50994">
    <property type="entry name" value="INTEGRASE"/>
    <property type="match status" value="1"/>
</dbReference>
<dbReference type="GO" id="GO:0003964">
    <property type="term" value="F:RNA-directed DNA polymerase activity"/>
    <property type="evidence" value="ECO:0007669"/>
    <property type="project" value="UniProtKB-KW"/>
</dbReference>
<dbReference type="InterPro" id="IPR005162">
    <property type="entry name" value="Retrotrans_gag_dom"/>
</dbReference>
<dbReference type="InterPro" id="IPR001584">
    <property type="entry name" value="Integrase_cat-core"/>
</dbReference>
<keyword evidence="2" id="KW-0695">RNA-directed DNA polymerase</keyword>
<keyword evidence="2" id="KW-0548">Nucleotidyltransferase</keyword>
<name>A0ABQ5CJG7_9ASTR</name>
<dbReference type="Proteomes" id="UP001151760">
    <property type="component" value="Unassembled WGS sequence"/>
</dbReference>
<dbReference type="PANTHER" id="PTHR45835">
    <property type="entry name" value="YALI0A06105P"/>
    <property type="match status" value="1"/>
</dbReference>
<reference evidence="2" key="2">
    <citation type="submission" date="2022-01" db="EMBL/GenBank/DDBJ databases">
        <authorList>
            <person name="Yamashiro T."/>
            <person name="Shiraishi A."/>
            <person name="Satake H."/>
            <person name="Nakayama K."/>
        </authorList>
    </citation>
    <scope>NUCLEOTIDE SEQUENCE</scope>
</reference>
<reference evidence="2" key="1">
    <citation type="journal article" date="2022" name="Int. J. Mol. Sci.">
        <title>Draft Genome of Tanacetum Coccineum: Genomic Comparison of Closely Related Tanacetum-Family Plants.</title>
        <authorList>
            <person name="Yamashiro T."/>
            <person name="Shiraishi A."/>
            <person name="Nakayama K."/>
            <person name="Satake H."/>
        </authorList>
    </citation>
    <scope>NUCLEOTIDE SEQUENCE</scope>
</reference>
<dbReference type="Pfam" id="PF03732">
    <property type="entry name" value="Retrotrans_gag"/>
    <property type="match status" value="1"/>
</dbReference>
<gene>
    <name evidence="2" type="ORF">Tco_0906997</name>
</gene>
<dbReference type="InterPro" id="IPR012337">
    <property type="entry name" value="RNaseH-like_sf"/>
</dbReference>
<evidence type="ECO:0000259" key="1">
    <source>
        <dbReference type="PROSITE" id="PS50994"/>
    </source>
</evidence>
<organism evidence="2 3">
    <name type="scientific">Tanacetum coccineum</name>
    <dbReference type="NCBI Taxonomy" id="301880"/>
    <lineage>
        <taxon>Eukaryota</taxon>
        <taxon>Viridiplantae</taxon>
        <taxon>Streptophyta</taxon>
        <taxon>Embryophyta</taxon>
        <taxon>Tracheophyta</taxon>
        <taxon>Spermatophyta</taxon>
        <taxon>Magnoliopsida</taxon>
        <taxon>eudicotyledons</taxon>
        <taxon>Gunneridae</taxon>
        <taxon>Pentapetalae</taxon>
        <taxon>asterids</taxon>
        <taxon>campanulids</taxon>
        <taxon>Asterales</taxon>
        <taxon>Asteraceae</taxon>
        <taxon>Asteroideae</taxon>
        <taxon>Anthemideae</taxon>
        <taxon>Anthemidinae</taxon>
        <taxon>Tanacetum</taxon>
    </lineage>
</organism>
<accession>A0ABQ5CJG7</accession>
<dbReference type="InterPro" id="IPR056924">
    <property type="entry name" value="SH3_Tf2-1"/>
</dbReference>
<protein>
    <submittedName>
        <fullName evidence="2">Reverse transcriptase domain-containing protein</fullName>
    </submittedName>
</protein>
<proteinExistence type="predicted"/>
<dbReference type="EMBL" id="BQNB010014316">
    <property type="protein sequence ID" value="GJT26722.1"/>
    <property type="molecule type" value="Genomic_DNA"/>
</dbReference>
<feature type="domain" description="Integrase catalytic" evidence="1">
    <location>
        <begin position="384"/>
        <end position="550"/>
    </location>
</feature>
<keyword evidence="3" id="KW-1185">Reference proteome</keyword>
<dbReference type="Gene3D" id="3.30.420.10">
    <property type="entry name" value="Ribonuclease H-like superfamily/Ribonuclease H"/>
    <property type="match status" value="1"/>
</dbReference>
<keyword evidence="2" id="KW-0808">Transferase</keyword>
<dbReference type="InterPro" id="IPR036397">
    <property type="entry name" value="RNaseH_sf"/>
</dbReference>